<evidence type="ECO:0000256" key="1">
    <source>
        <dbReference type="ARBA" id="ARBA00022679"/>
    </source>
</evidence>
<dbReference type="GO" id="GO:0005524">
    <property type="term" value="F:ATP binding"/>
    <property type="evidence" value="ECO:0007669"/>
    <property type="project" value="UniProtKB-UniRule"/>
</dbReference>
<keyword evidence="1" id="KW-0808">Transferase</keyword>
<keyword evidence="3" id="KW-0418">Kinase</keyword>
<dbReference type="RefSeq" id="WP_052375539.1">
    <property type="nucleotide sequence ID" value="NZ_ASRX01000029.1"/>
</dbReference>
<dbReference type="SUPFAM" id="SSF56112">
    <property type="entry name" value="Protein kinase-like (PK-like)"/>
    <property type="match status" value="1"/>
</dbReference>
<dbReference type="PROSITE" id="PS00107">
    <property type="entry name" value="PROTEIN_KINASE_ATP"/>
    <property type="match status" value="1"/>
</dbReference>
<dbReference type="Pfam" id="PF00069">
    <property type="entry name" value="Pkinase"/>
    <property type="match status" value="1"/>
</dbReference>
<keyword evidence="4 5" id="KW-0067">ATP-binding</keyword>
<accession>A0A017T7S4</accession>
<dbReference type="InterPro" id="IPR000719">
    <property type="entry name" value="Prot_kinase_dom"/>
</dbReference>
<reference evidence="8 9" key="1">
    <citation type="submission" date="2013-05" db="EMBL/GenBank/DDBJ databases">
        <title>Genome assembly of Chondromyces apiculatus DSM 436.</title>
        <authorList>
            <person name="Sharma G."/>
            <person name="Khatri I."/>
            <person name="Kaur C."/>
            <person name="Mayilraj S."/>
            <person name="Subramanian S."/>
        </authorList>
    </citation>
    <scope>NUCLEOTIDE SEQUENCE [LARGE SCALE GENOMIC DNA]</scope>
    <source>
        <strain evidence="8 9">DSM 436</strain>
    </source>
</reference>
<comment type="caution">
    <text evidence="8">The sequence shown here is derived from an EMBL/GenBank/DDBJ whole genome shotgun (WGS) entry which is preliminary data.</text>
</comment>
<keyword evidence="2 5" id="KW-0547">Nucleotide-binding</keyword>
<feature type="binding site" evidence="5">
    <location>
        <position position="41"/>
    </location>
    <ligand>
        <name>ATP</name>
        <dbReference type="ChEBI" id="CHEBI:30616"/>
    </ligand>
</feature>
<dbReference type="PROSITE" id="PS50011">
    <property type="entry name" value="PROTEIN_KINASE_DOM"/>
    <property type="match status" value="1"/>
</dbReference>
<dbReference type="PANTHER" id="PTHR43289:SF6">
    <property type="entry name" value="SERINE_THREONINE-PROTEIN KINASE NEKL-3"/>
    <property type="match status" value="1"/>
</dbReference>
<dbReference type="Pfam" id="PF13174">
    <property type="entry name" value="TPR_6"/>
    <property type="match status" value="1"/>
</dbReference>
<dbReference type="SMART" id="SM00220">
    <property type="entry name" value="S_TKc"/>
    <property type="match status" value="1"/>
</dbReference>
<evidence type="ECO:0000256" key="2">
    <source>
        <dbReference type="ARBA" id="ARBA00022741"/>
    </source>
</evidence>
<feature type="compositionally biased region" description="Polar residues" evidence="6">
    <location>
        <begin position="883"/>
        <end position="896"/>
    </location>
</feature>
<feature type="region of interest" description="Disordered" evidence="6">
    <location>
        <begin position="883"/>
        <end position="903"/>
    </location>
</feature>
<keyword evidence="9" id="KW-1185">Reference proteome</keyword>
<evidence type="ECO:0000259" key="7">
    <source>
        <dbReference type="PROSITE" id="PS50011"/>
    </source>
</evidence>
<dbReference type="SMART" id="SM00028">
    <property type="entry name" value="TPR"/>
    <property type="match status" value="4"/>
</dbReference>
<feature type="region of interest" description="Disordered" evidence="6">
    <location>
        <begin position="364"/>
        <end position="399"/>
    </location>
</feature>
<evidence type="ECO:0000256" key="6">
    <source>
        <dbReference type="SAM" id="MobiDB-lite"/>
    </source>
</evidence>
<dbReference type="Gene3D" id="1.25.40.10">
    <property type="entry name" value="Tetratricopeptide repeat domain"/>
    <property type="match status" value="2"/>
</dbReference>
<dbReference type="Proteomes" id="UP000019678">
    <property type="component" value="Unassembled WGS sequence"/>
</dbReference>
<dbReference type="AlphaFoldDB" id="A0A017T7S4"/>
<feature type="domain" description="Protein kinase" evidence="7">
    <location>
        <begin position="12"/>
        <end position="285"/>
    </location>
</feature>
<dbReference type="eggNOG" id="COG0515">
    <property type="taxonomic scope" value="Bacteria"/>
</dbReference>
<evidence type="ECO:0000256" key="3">
    <source>
        <dbReference type="ARBA" id="ARBA00022777"/>
    </source>
</evidence>
<dbReference type="InterPro" id="IPR017441">
    <property type="entry name" value="Protein_kinase_ATP_BS"/>
</dbReference>
<sequence>MRFTPGDTFDRYVIEESLGAGGMGEVYRALDTRLHRHVALKVLNRVLDVAPESWRGSANPVLREARAAAALNHPNAVSLFDVGEHAGAPYLAMELVDGIPLRRYIGAGIPQIVLLRWLLDVARALAAAHRVGVVHRDVKPENVMLRSDGVIKVLDFGIARRVRSAYTPPSHDTDDDVTSTLTSPGKLLGTPAYMAPEQIRGEDSDQRVDQFSWGVTAYEVLSGKLPFGHGRDMLAVVAGILGDAPPRLHEAPEPLWAILARTLEKRREDRFASMDEVVDLLEEFVLGEQNAPSSRRMSVIMGKASDLPPLADANVRRDAATLSAPPGTPSPLSQHRKSHRWPLVGAAAGALGVAVALAAGWAPSSSSEPAGTTSTSAPAASPSPASPSTTPVPITALPSPQTASTQALVAFREGLQAFRDAQWSVAHQAFARAEKLDSFFAAAHLRLAQTYRNTGSPEARMHLQRAISLRSSLSPRDEALLEAYEPLIMRDPEDRDESLRRFREASRRYPGDLELLHHLSMFVRSTDPAESLDVATRCTDLDPKYADCWQARSRALTLLGRSGEAYDAIEECIRVSPAATDCIGDRGLMHERAGRCDEFEQDTRSYLTQASTLFSRHIELATALYALGRPVAAVRAALEQHQTQVSAEYAENSRALHHLYLQALTGDLRGAVREARDLAQRSDTIAVTRRVSAQFMIALQRELGEVHQAGRDAAELLGSLEVHRRTVPRINRETTVLLLHAQREAEQISRAQYVERREAWVQGWEPRTAGEMRSMLWIQAYAMPASTPADAEEALAALPRFTPLPPARTLETEAALGKLYVLAGRSAEAIPHLTEVTRSCSALRLPVTHTVAHHHLGLAREAQGDTAGACAAYRQLLDRWPPSSGSLTSKATSTRSRALGCVP</sequence>
<evidence type="ECO:0000256" key="5">
    <source>
        <dbReference type="PROSITE-ProRule" id="PRU10141"/>
    </source>
</evidence>
<name>A0A017T7S4_9BACT</name>
<dbReference type="OrthoDB" id="5477861at2"/>
<dbReference type="CDD" id="cd14014">
    <property type="entry name" value="STKc_PknB_like"/>
    <property type="match status" value="1"/>
</dbReference>
<dbReference type="STRING" id="1192034.CAP_3886"/>
<evidence type="ECO:0000313" key="9">
    <source>
        <dbReference type="Proteomes" id="UP000019678"/>
    </source>
</evidence>
<dbReference type="InterPro" id="IPR008271">
    <property type="entry name" value="Ser/Thr_kinase_AS"/>
</dbReference>
<dbReference type="PROSITE" id="PS00108">
    <property type="entry name" value="PROTEIN_KINASE_ST"/>
    <property type="match status" value="1"/>
</dbReference>
<dbReference type="InterPro" id="IPR011990">
    <property type="entry name" value="TPR-like_helical_dom_sf"/>
</dbReference>
<feature type="compositionally biased region" description="Low complexity" evidence="6">
    <location>
        <begin position="364"/>
        <end position="396"/>
    </location>
</feature>
<dbReference type="GO" id="GO:0004674">
    <property type="term" value="F:protein serine/threonine kinase activity"/>
    <property type="evidence" value="ECO:0007669"/>
    <property type="project" value="TreeGrafter"/>
</dbReference>
<organism evidence="8 9">
    <name type="scientific">Chondromyces apiculatus DSM 436</name>
    <dbReference type="NCBI Taxonomy" id="1192034"/>
    <lineage>
        <taxon>Bacteria</taxon>
        <taxon>Pseudomonadati</taxon>
        <taxon>Myxococcota</taxon>
        <taxon>Polyangia</taxon>
        <taxon>Polyangiales</taxon>
        <taxon>Polyangiaceae</taxon>
        <taxon>Chondromyces</taxon>
    </lineage>
</organism>
<protein>
    <recommendedName>
        <fullName evidence="7">Protein kinase domain-containing protein</fullName>
    </recommendedName>
</protein>
<dbReference type="EMBL" id="ASRX01000029">
    <property type="protein sequence ID" value="EYF04860.1"/>
    <property type="molecule type" value="Genomic_DNA"/>
</dbReference>
<proteinExistence type="predicted"/>
<dbReference type="InterPro" id="IPR011009">
    <property type="entry name" value="Kinase-like_dom_sf"/>
</dbReference>
<gene>
    <name evidence="8" type="ORF">CAP_3886</name>
</gene>
<dbReference type="Gene3D" id="1.10.510.10">
    <property type="entry name" value="Transferase(Phosphotransferase) domain 1"/>
    <property type="match status" value="1"/>
</dbReference>
<evidence type="ECO:0000256" key="4">
    <source>
        <dbReference type="ARBA" id="ARBA00022840"/>
    </source>
</evidence>
<dbReference type="Gene3D" id="3.30.200.20">
    <property type="entry name" value="Phosphorylase Kinase, domain 1"/>
    <property type="match status" value="1"/>
</dbReference>
<dbReference type="InterPro" id="IPR019734">
    <property type="entry name" value="TPR_rpt"/>
</dbReference>
<dbReference type="PANTHER" id="PTHR43289">
    <property type="entry name" value="MITOGEN-ACTIVATED PROTEIN KINASE KINASE KINASE 20-RELATED"/>
    <property type="match status" value="1"/>
</dbReference>
<evidence type="ECO:0000313" key="8">
    <source>
        <dbReference type="EMBL" id="EYF04860.1"/>
    </source>
</evidence>
<dbReference type="SUPFAM" id="SSF48452">
    <property type="entry name" value="TPR-like"/>
    <property type="match status" value="3"/>
</dbReference>